<evidence type="ECO:0000313" key="2">
    <source>
        <dbReference type="Proteomes" id="UP000657177"/>
    </source>
</evidence>
<dbReference type="Proteomes" id="UP000657177">
    <property type="component" value="Unassembled WGS sequence"/>
</dbReference>
<comment type="caution">
    <text evidence="1">The sequence shown here is derived from an EMBL/GenBank/DDBJ whole genome shotgun (WGS) entry which is preliminary data.</text>
</comment>
<organism evidence="1 2">
    <name type="scientific">Capillibacterium thermochitinicola</name>
    <dbReference type="NCBI Taxonomy" id="2699427"/>
    <lineage>
        <taxon>Bacteria</taxon>
        <taxon>Bacillati</taxon>
        <taxon>Bacillota</taxon>
        <taxon>Capillibacterium</taxon>
    </lineage>
</organism>
<dbReference type="EMBL" id="JAAKDE010000001">
    <property type="protein sequence ID" value="MBA2132060.1"/>
    <property type="molecule type" value="Genomic_DNA"/>
</dbReference>
<reference evidence="1" key="1">
    <citation type="submission" date="2020-06" db="EMBL/GenBank/DDBJ databases">
        <title>Novel chitinolytic bacterium.</title>
        <authorList>
            <person name="Ungkulpasvich U."/>
            <person name="Kosugi A."/>
            <person name="Uke A."/>
        </authorList>
    </citation>
    <scope>NUCLEOTIDE SEQUENCE</scope>
    <source>
        <strain evidence="1">UUS1-1</strain>
    </source>
</reference>
<evidence type="ECO:0000313" key="1">
    <source>
        <dbReference type="EMBL" id="MBA2132060.1"/>
    </source>
</evidence>
<keyword evidence="2" id="KW-1185">Reference proteome</keyword>
<dbReference type="AlphaFoldDB" id="A0A8J6HY78"/>
<dbReference type="RefSeq" id="WP_181338494.1">
    <property type="nucleotide sequence ID" value="NZ_JAAKDE010000001.1"/>
</dbReference>
<proteinExistence type="predicted"/>
<accession>A0A8J6HY78</accession>
<name>A0A8J6HY78_9FIRM</name>
<protein>
    <submittedName>
        <fullName evidence="1">Uncharacterized protein</fullName>
    </submittedName>
</protein>
<gene>
    <name evidence="1" type="ORF">G5B42_00605</name>
</gene>
<sequence length="75" mass="8679">MADCPMLTGCPFFNDKMKNMPATSNIYKRNYCRGEHTKCARFMVRQTVGPEHVPADLFPNQRERAETLIKEKEQG</sequence>